<evidence type="ECO:0000256" key="1">
    <source>
        <dbReference type="SAM" id="SignalP"/>
    </source>
</evidence>
<evidence type="ECO:0000313" key="2">
    <source>
        <dbReference type="EMBL" id="EKU92243.1"/>
    </source>
</evidence>
<organism evidence="2 3">
    <name type="scientific">Bacteroides oleiciplenus YIT 12058</name>
    <dbReference type="NCBI Taxonomy" id="742727"/>
    <lineage>
        <taxon>Bacteria</taxon>
        <taxon>Pseudomonadati</taxon>
        <taxon>Bacteroidota</taxon>
        <taxon>Bacteroidia</taxon>
        <taxon>Bacteroidales</taxon>
        <taxon>Bacteroidaceae</taxon>
        <taxon>Bacteroides</taxon>
    </lineage>
</organism>
<dbReference type="RefSeq" id="WP_009128083.1">
    <property type="nucleotide sequence ID" value="NZ_JH992940.1"/>
</dbReference>
<feature type="chain" id="PRO_5003928846" evidence="1">
    <location>
        <begin position="22"/>
        <end position="347"/>
    </location>
</feature>
<dbReference type="GO" id="GO:0015485">
    <property type="term" value="F:cholesterol binding"/>
    <property type="evidence" value="ECO:0007669"/>
    <property type="project" value="InterPro"/>
</dbReference>
<dbReference type="Gene3D" id="3.40.30.40">
    <property type="entry name" value="Perfringolysin"/>
    <property type="match status" value="1"/>
</dbReference>
<dbReference type="InterPro" id="IPR036359">
    <property type="entry name" value="Thiol_cytolysin_sf"/>
</dbReference>
<dbReference type="eggNOG" id="ENOG503144H">
    <property type="taxonomic scope" value="Bacteria"/>
</dbReference>
<evidence type="ECO:0000313" key="3">
    <source>
        <dbReference type="Proteomes" id="UP000009872"/>
    </source>
</evidence>
<dbReference type="HOGENOM" id="CLU_071778_0_0_10"/>
<dbReference type="Pfam" id="PF01289">
    <property type="entry name" value="Thiol_cytolysin"/>
    <property type="match status" value="1"/>
</dbReference>
<dbReference type="OrthoDB" id="1049968at2"/>
<dbReference type="InterPro" id="IPR001869">
    <property type="entry name" value="Thiol_cytolysin"/>
</dbReference>
<dbReference type="AlphaFoldDB" id="K9E6F6"/>
<accession>K9E6F6</accession>
<protein>
    <submittedName>
        <fullName evidence="2">Uncharacterized protein</fullName>
    </submittedName>
</protein>
<name>K9E6F6_9BACE</name>
<dbReference type="STRING" id="742727.HMPREF9447_00693"/>
<sequence>MKFEYLNVIFISLLVMSSLSACDKEETTNNRKVPNHPEEPDKGRFDEAPFAWDYLFSTVTEDELFIGDLYLSVDNRYMVTPPPLYLGAAYSEKNFGISFKPEIIASRNPLDVIFDFTKPFTGTIDKKHGSVGYKELLADALESKQYKEYITNRLSPFDIKLVEVYTYEDIEKAFPNNASLGELLSKEAQKTSKKKDIKSRTAGVLANRSFSVYVDTPVQGFFEDKAMNENPENPVYIRSLTYGKTAYFVIQSTYSYKEVEEAVKSKLSLSNTVGKGVEILKNSTITLFVVSDSRQTANVYTNFQDLDKFLETPFNEHLYGYPIYCQGVYTKDNAPLLLIHKLLKNEY</sequence>
<keyword evidence="1" id="KW-0732">Signal</keyword>
<dbReference type="PROSITE" id="PS51257">
    <property type="entry name" value="PROKAR_LIPOPROTEIN"/>
    <property type="match status" value="1"/>
</dbReference>
<dbReference type="Proteomes" id="UP000009872">
    <property type="component" value="Unassembled WGS sequence"/>
</dbReference>
<proteinExistence type="predicted"/>
<feature type="signal peptide" evidence="1">
    <location>
        <begin position="1"/>
        <end position="21"/>
    </location>
</feature>
<reference evidence="2 3" key="1">
    <citation type="submission" date="2012-09" db="EMBL/GenBank/DDBJ databases">
        <title>The Genome Sequence of Bacteroides oleiciplenus YIT 12058.</title>
        <authorList>
            <consortium name="The Broad Institute Genome Sequencing Platform"/>
            <person name="Earl A."/>
            <person name="Ward D."/>
            <person name="Feldgarden M."/>
            <person name="Gevers D."/>
            <person name="Morotomi M."/>
            <person name="Walker B."/>
            <person name="Young S.K."/>
            <person name="Zeng Q."/>
            <person name="Gargeya S."/>
            <person name="Fitzgerald M."/>
            <person name="Haas B."/>
            <person name="Abouelleil A."/>
            <person name="Alvarado L."/>
            <person name="Arachchi H.M."/>
            <person name="Berlin A.M."/>
            <person name="Chapman S.B."/>
            <person name="Goldberg J."/>
            <person name="Griggs A."/>
            <person name="Gujja S."/>
            <person name="Hansen M."/>
            <person name="Howarth C."/>
            <person name="Imamovic A."/>
            <person name="Larimer J."/>
            <person name="McCowen C."/>
            <person name="Montmayeur A."/>
            <person name="Murphy C."/>
            <person name="Neiman D."/>
            <person name="Pearson M."/>
            <person name="Priest M."/>
            <person name="Roberts A."/>
            <person name="Saif S."/>
            <person name="Shea T."/>
            <person name="Sisk P."/>
            <person name="Sykes S."/>
            <person name="Wortman J."/>
            <person name="Nusbaum C."/>
            <person name="Birren B."/>
        </authorList>
    </citation>
    <scope>NUCLEOTIDE SEQUENCE [LARGE SCALE GENOMIC DNA]</scope>
    <source>
        <strain evidence="2 3">YIT 12058</strain>
    </source>
</reference>
<gene>
    <name evidence="2" type="ORF">HMPREF9447_00693</name>
</gene>
<dbReference type="PATRIC" id="fig|742727.4.peg.695"/>
<comment type="caution">
    <text evidence="2">The sequence shown here is derived from an EMBL/GenBank/DDBJ whole genome shotgun (WGS) entry which is preliminary data.</text>
</comment>
<dbReference type="SUPFAM" id="SSF56978">
    <property type="entry name" value="Perfringolysin"/>
    <property type="match status" value="1"/>
</dbReference>
<dbReference type="EMBL" id="ADLF01000002">
    <property type="protein sequence ID" value="EKU92243.1"/>
    <property type="molecule type" value="Genomic_DNA"/>
</dbReference>
<keyword evidence="3" id="KW-1185">Reference proteome</keyword>